<protein>
    <submittedName>
        <fullName evidence="1">Uncharacterized protein</fullName>
    </submittedName>
</protein>
<organism evidence="1 2">
    <name type="scientific">Pristionchus fissidentatus</name>
    <dbReference type="NCBI Taxonomy" id="1538716"/>
    <lineage>
        <taxon>Eukaryota</taxon>
        <taxon>Metazoa</taxon>
        <taxon>Ecdysozoa</taxon>
        <taxon>Nematoda</taxon>
        <taxon>Chromadorea</taxon>
        <taxon>Rhabditida</taxon>
        <taxon>Rhabditina</taxon>
        <taxon>Diplogasteromorpha</taxon>
        <taxon>Diplogasteroidea</taxon>
        <taxon>Neodiplogasteridae</taxon>
        <taxon>Pristionchus</taxon>
    </lineage>
</organism>
<evidence type="ECO:0000313" key="1">
    <source>
        <dbReference type="EMBL" id="GMT17249.1"/>
    </source>
</evidence>
<sequence>PFPAHAGIDAGDGLSQDYYLYLGETNPEKPIDIRDHFFEQIEEMARPDRPETNPYFSYQWIVGIQMMHDESEKPFIALDNMEEHEKEIIREFFLPCINRILRNDSFAHPDVEFIRECISGLVYLRTELLPVFRQLVATPEERDSFHRIATELLRYEQDAKAYFDQNFGAFTLADAVDVAPSVGHYWWCVDYGAQKRLWENDSTEEYELDG</sequence>
<reference evidence="1" key="1">
    <citation type="submission" date="2023-10" db="EMBL/GenBank/DDBJ databases">
        <title>Genome assembly of Pristionchus species.</title>
        <authorList>
            <person name="Yoshida K."/>
            <person name="Sommer R.J."/>
        </authorList>
    </citation>
    <scope>NUCLEOTIDE SEQUENCE</scope>
    <source>
        <strain evidence="1">RS5133</strain>
    </source>
</reference>
<dbReference type="EMBL" id="BTSY01000003">
    <property type="protein sequence ID" value="GMT17249.1"/>
    <property type="molecule type" value="Genomic_DNA"/>
</dbReference>
<evidence type="ECO:0000313" key="2">
    <source>
        <dbReference type="Proteomes" id="UP001432322"/>
    </source>
</evidence>
<keyword evidence="2" id="KW-1185">Reference proteome</keyword>
<accession>A0AAV5VFN1</accession>
<gene>
    <name evidence="1" type="ORF">PFISCL1PPCAC_8546</name>
</gene>
<feature type="non-terminal residue" evidence="1">
    <location>
        <position position="1"/>
    </location>
</feature>
<comment type="caution">
    <text evidence="1">The sequence shown here is derived from an EMBL/GenBank/DDBJ whole genome shotgun (WGS) entry which is preliminary data.</text>
</comment>
<name>A0AAV5VFN1_9BILA</name>
<dbReference type="AlphaFoldDB" id="A0AAV5VFN1"/>
<proteinExistence type="predicted"/>
<dbReference type="Proteomes" id="UP001432322">
    <property type="component" value="Unassembled WGS sequence"/>
</dbReference>